<dbReference type="EMBL" id="JARJCN010000061">
    <property type="protein sequence ID" value="KAJ7079233.1"/>
    <property type="molecule type" value="Genomic_DNA"/>
</dbReference>
<comment type="caution">
    <text evidence="2">The sequence shown here is derived from an EMBL/GenBank/DDBJ whole genome shotgun (WGS) entry which is preliminary data.</text>
</comment>
<evidence type="ECO:0000313" key="2">
    <source>
        <dbReference type="EMBL" id="KAJ7079233.1"/>
    </source>
</evidence>
<proteinExistence type="predicted"/>
<dbReference type="Proteomes" id="UP001222325">
    <property type="component" value="Unassembled WGS sequence"/>
</dbReference>
<feature type="compositionally biased region" description="Low complexity" evidence="1">
    <location>
        <begin position="190"/>
        <end position="202"/>
    </location>
</feature>
<reference evidence="2" key="1">
    <citation type="submission" date="2023-03" db="EMBL/GenBank/DDBJ databases">
        <title>Massive genome expansion in bonnet fungi (Mycena s.s.) driven by repeated elements and novel gene families across ecological guilds.</title>
        <authorList>
            <consortium name="Lawrence Berkeley National Laboratory"/>
            <person name="Harder C.B."/>
            <person name="Miyauchi S."/>
            <person name="Viragh M."/>
            <person name="Kuo A."/>
            <person name="Thoen E."/>
            <person name="Andreopoulos B."/>
            <person name="Lu D."/>
            <person name="Skrede I."/>
            <person name="Drula E."/>
            <person name="Henrissat B."/>
            <person name="Morin E."/>
            <person name="Kohler A."/>
            <person name="Barry K."/>
            <person name="LaButti K."/>
            <person name="Morin E."/>
            <person name="Salamov A."/>
            <person name="Lipzen A."/>
            <person name="Mereny Z."/>
            <person name="Hegedus B."/>
            <person name="Baldrian P."/>
            <person name="Stursova M."/>
            <person name="Weitz H."/>
            <person name="Taylor A."/>
            <person name="Grigoriev I.V."/>
            <person name="Nagy L.G."/>
            <person name="Martin F."/>
            <person name="Kauserud H."/>
        </authorList>
    </citation>
    <scope>NUCLEOTIDE SEQUENCE</scope>
    <source>
        <strain evidence="2">CBHHK173m</strain>
    </source>
</reference>
<organism evidence="2 3">
    <name type="scientific">Mycena belliarum</name>
    <dbReference type="NCBI Taxonomy" id="1033014"/>
    <lineage>
        <taxon>Eukaryota</taxon>
        <taxon>Fungi</taxon>
        <taxon>Dikarya</taxon>
        <taxon>Basidiomycota</taxon>
        <taxon>Agaricomycotina</taxon>
        <taxon>Agaricomycetes</taxon>
        <taxon>Agaricomycetidae</taxon>
        <taxon>Agaricales</taxon>
        <taxon>Marasmiineae</taxon>
        <taxon>Mycenaceae</taxon>
        <taxon>Mycena</taxon>
    </lineage>
</organism>
<keyword evidence="3" id="KW-1185">Reference proteome</keyword>
<protein>
    <submittedName>
        <fullName evidence="2">Uncharacterized protein</fullName>
    </submittedName>
</protein>
<accession>A0AAD6TWZ5</accession>
<evidence type="ECO:0000256" key="1">
    <source>
        <dbReference type="SAM" id="MobiDB-lite"/>
    </source>
</evidence>
<name>A0AAD6TWZ5_9AGAR</name>
<gene>
    <name evidence="2" type="ORF">B0H15DRAFT_954093</name>
</gene>
<evidence type="ECO:0000313" key="3">
    <source>
        <dbReference type="Proteomes" id="UP001222325"/>
    </source>
</evidence>
<feature type="region of interest" description="Disordered" evidence="1">
    <location>
        <begin position="183"/>
        <end position="202"/>
    </location>
</feature>
<sequence>MVLIVPYDSPFAAAEPPPPPAVVLLIHTDLDLPTESADLLIHEDLGLAPTAKKAVQFAHKYPPPPIFDKLIPSPGRLSRLNLDNTPEWKQDHTPKDTALIKAVIHRLVDKLLDTTKAISFQDKELVEQVYREGAAVYPILCQYENNWATYCIVHAHLKYTSTEAIKKAADDRLEKLEEAVAAVGSGPGPRTRAARTAQTLAN</sequence>
<dbReference type="AlphaFoldDB" id="A0AAD6TWZ5"/>